<feature type="compositionally biased region" description="Polar residues" evidence="1">
    <location>
        <begin position="177"/>
        <end position="194"/>
    </location>
</feature>
<feature type="region of interest" description="Disordered" evidence="1">
    <location>
        <begin position="410"/>
        <end position="430"/>
    </location>
</feature>
<feature type="signal peptide" evidence="2">
    <location>
        <begin position="1"/>
        <end position="31"/>
    </location>
</feature>
<comment type="caution">
    <text evidence="3">The sequence shown here is derived from an EMBL/GenBank/DDBJ whole genome shotgun (WGS) entry which is preliminary data.</text>
</comment>
<proteinExistence type="predicted"/>
<protein>
    <recommendedName>
        <fullName evidence="5">RxLR effector protein</fullName>
    </recommendedName>
</protein>
<accession>A0A024G1C5</accession>
<evidence type="ECO:0000256" key="2">
    <source>
        <dbReference type="SAM" id="SignalP"/>
    </source>
</evidence>
<organism evidence="3 4">
    <name type="scientific">Albugo candida</name>
    <dbReference type="NCBI Taxonomy" id="65357"/>
    <lineage>
        <taxon>Eukaryota</taxon>
        <taxon>Sar</taxon>
        <taxon>Stramenopiles</taxon>
        <taxon>Oomycota</taxon>
        <taxon>Peronosporomycetes</taxon>
        <taxon>Albuginales</taxon>
        <taxon>Albuginaceae</taxon>
        <taxon>Albugo</taxon>
    </lineage>
</organism>
<feature type="region of interest" description="Disordered" evidence="1">
    <location>
        <begin position="150"/>
        <end position="194"/>
    </location>
</feature>
<feature type="chain" id="PRO_5001529221" description="RxLR effector protein" evidence="2">
    <location>
        <begin position="32"/>
        <end position="513"/>
    </location>
</feature>
<dbReference type="AlphaFoldDB" id="A0A024G1C5"/>
<keyword evidence="4" id="KW-1185">Reference proteome</keyword>
<keyword evidence="2" id="KW-0732">Signal</keyword>
<dbReference type="InParanoid" id="A0A024G1C5"/>
<feature type="region of interest" description="Disordered" evidence="1">
    <location>
        <begin position="305"/>
        <end position="324"/>
    </location>
</feature>
<reference evidence="3 4" key="1">
    <citation type="submission" date="2012-05" db="EMBL/GenBank/DDBJ databases">
        <title>Recombination and specialization in a pathogen metapopulation.</title>
        <authorList>
            <person name="Gardiner A."/>
            <person name="Kemen E."/>
            <person name="Schultz-Larsen T."/>
            <person name="MacLean D."/>
            <person name="Van Oosterhout C."/>
            <person name="Jones J.D.G."/>
        </authorList>
    </citation>
    <scope>NUCLEOTIDE SEQUENCE [LARGE SCALE GENOMIC DNA]</scope>
    <source>
        <strain evidence="3 4">Ac Nc2</strain>
    </source>
</reference>
<dbReference type="Proteomes" id="UP000053237">
    <property type="component" value="Unassembled WGS sequence"/>
</dbReference>
<feature type="compositionally biased region" description="Polar residues" evidence="1">
    <location>
        <begin position="483"/>
        <end position="503"/>
    </location>
</feature>
<feature type="compositionally biased region" description="Basic and acidic residues" evidence="1">
    <location>
        <begin position="314"/>
        <end position="324"/>
    </location>
</feature>
<gene>
    <name evidence="3" type="ORF">BN9_011300</name>
</gene>
<sequence length="513" mass="55993">MVIGPSNRSKAHLLPLLVLLVVLTNDYLCTGAIPNQAGPQGNKLNRQLIDKFTLGGSWYKRKTELAANYVQATTDTLKRKVKDYTNSLSDGITETYHNTKGKLATFYDEKVMPATDRAKFAIVHNPTIQKMKSKGGEILQLISKPTRNDLKSLDSSELSAGSSTKKSGGADAERAVNTAQQSKPITNPSTTETMQRKTVNHLESSKDESSSDILPLTTIRPTTKSIESTVTKTRSEDEQVMSDQRKSIVPPVGNNGKALVLREGNSGSSTGTVNHERAIVLRQDNSKSSVGTVNHEKAIVLRQDNSKSSVGTVNHERTKVSDEHKSRAIVLHQDKSGGNKDFSEAPARSSRLGQAVEIVKSKAGSFFSETSKRIQGARNKINGAAGKLGDQVIKAGQNFKTRIIERQEARNKERRMVPPAPTDSSVKPPRLRQAADGVKNGFTSTINKISQLSQDVRKKFTEMVNNGKTKVGEQLVRTGESILRSQQRSTVNANSERTGSNLRGSEPNRDTPP</sequence>
<feature type="region of interest" description="Disordered" evidence="1">
    <location>
        <begin position="477"/>
        <end position="513"/>
    </location>
</feature>
<evidence type="ECO:0008006" key="5">
    <source>
        <dbReference type="Google" id="ProtNLM"/>
    </source>
</evidence>
<feature type="region of interest" description="Disordered" evidence="1">
    <location>
        <begin position="227"/>
        <end position="255"/>
    </location>
</feature>
<feature type="compositionally biased region" description="Low complexity" evidence="1">
    <location>
        <begin position="155"/>
        <end position="170"/>
    </location>
</feature>
<evidence type="ECO:0000313" key="3">
    <source>
        <dbReference type="EMBL" id="CCI40346.1"/>
    </source>
</evidence>
<evidence type="ECO:0000313" key="4">
    <source>
        <dbReference type="Proteomes" id="UP000053237"/>
    </source>
</evidence>
<evidence type="ECO:0000256" key="1">
    <source>
        <dbReference type="SAM" id="MobiDB-lite"/>
    </source>
</evidence>
<dbReference type="EMBL" id="CAIX01000008">
    <property type="protein sequence ID" value="CCI40346.1"/>
    <property type="molecule type" value="Genomic_DNA"/>
</dbReference>
<name>A0A024G1C5_9STRA</name>